<gene>
    <name evidence="2" type="ORF">D6D20_10286</name>
</gene>
<organism evidence="2 3">
    <name type="scientific">Aureobasidium pullulans</name>
    <name type="common">Black yeast</name>
    <name type="synonym">Pullularia pullulans</name>
    <dbReference type="NCBI Taxonomy" id="5580"/>
    <lineage>
        <taxon>Eukaryota</taxon>
        <taxon>Fungi</taxon>
        <taxon>Dikarya</taxon>
        <taxon>Ascomycota</taxon>
        <taxon>Pezizomycotina</taxon>
        <taxon>Dothideomycetes</taxon>
        <taxon>Dothideomycetidae</taxon>
        <taxon>Dothideales</taxon>
        <taxon>Saccotheciaceae</taxon>
        <taxon>Aureobasidium</taxon>
    </lineage>
</organism>
<sequence>MSREGRIKQQKRKHVDEEIYPQQTKRPRSGETQLNASSAHSENDFSCSLETLEDIEVTLFKALLPEASYAGQTSSPWPALFDGASSARGASDDNLLRNVSFDDASTLSRDSPARIASPNSSPDTVYSCDEDQIAQQSPHPQIMINQNSADTWTSKIGESQQAFTIYSSSTITQRKYKGPTLIGDFTGSVATSERHDSKPHNARRLERSEGIYANSARDILTTYLAFIEQKKSSPLITLNQPLLAVHLLTIYNLKYPDAWSAEADLQLLSLGIEAIKKAYEAIGLPASFCSMLDTLRQAARRHEKSCTSPTPPSRQQEGPRTSNSEHKNQVAQVRELSFDVANVDGYADQLGADPLLKSGSVGDDPGDVLMGSWLDTPHLLDEEILDFDLWAGDERTDIAPQAFD</sequence>
<feature type="region of interest" description="Disordered" evidence="1">
    <location>
        <begin position="300"/>
        <end position="329"/>
    </location>
</feature>
<comment type="caution">
    <text evidence="2">The sequence shown here is derived from an EMBL/GenBank/DDBJ whole genome shotgun (WGS) entry which is preliminary data.</text>
</comment>
<dbReference type="Proteomes" id="UP000310421">
    <property type="component" value="Unassembled WGS sequence"/>
</dbReference>
<name>A0A4S8YKP3_AURPU</name>
<dbReference type="EMBL" id="QZAN01000264">
    <property type="protein sequence ID" value="THW54333.1"/>
    <property type="molecule type" value="Genomic_DNA"/>
</dbReference>
<proteinExistence type="predicted"/>
<feature type="compositionally biased region" description="Polar residues" evidence="1">
    <location>
        <begin position="30"/>
        <end position="43"/>
    </location>
</feature>
<feature type="region of interest" description="Disordered" evidence="1">
    <location>
        <begin position="106"/>
        <end position="126"/>
    </location>
</feature>
<feature type="compositionally biased region" description="Polar residues" evidence="1">
    <location>
        <begin position="313"/>
        <end position="322"/>
    </location>
</feature>
<dbReference type="AlphaFoldDB" id="A0A4S8YKP3"/>
<evidence type="ECO:0000313" key="3">
    <source>
        <dbReference type="Proteomes" id="UP000310421"/>
    </source>
</evidence>
<protein>
    <recommendedName>
        <fullName evidence="4">Transcription factor domain-containing protein</fullName>
    </recommendedName>
</protein>
<evidence type="ECO:0000313" key="2">
    <source>
        <dbReference type="EMBL" id="THW54333.1"/>
    </source>
</evidence>
<evidence type="ECO:0008006" key="4">
    <source>
        <dbReference type="Google" id="ProtNLM"/>
    </source>
</evidence>
<evidence type="ECO:0000256" key="1">
    <source>
        <dbReference type="SAM" id="MobiDB-lite"/>
    </source>
</evidence>
<accession>A0A4S8YKP3</accession>
<feature type="region of interest" description="Disordered" evidence="1">
    <location>
        <begin position="1"/>
        <end position="43"/>
    </location>
</feature>
<reference evidence="2 3" key="1">
    <citation type="submission" date="2018-10" db="EMBL/GenBank/DDBJ databases">
        <title>Fifty Aureobasidium pullulans genomes reveal a recombining polyextremotolerant generalist.</title>
        <authorList>
            <person name="Gostincar C."/>
            <person name="Turk M."/>
            <person name="Zajc J."/>
            <person name="Gunde-Cimerman N."/>
        </authorList>
    </citation>
    <scope>NUCLEOTIDE SEQUENCE [LARGE SCALE GENOMIC DNA]</scope>
    <source>
        <strain evidence="2 3">EXF-10751</strain>
    </source>
</reference>